<evidence type="ECO:0000256" key="6">
    <source>
        <dbReference type="ARBA" id="ARBA00023242"/>
    </source>
</evidence>
<evidence type="ECO:0000256" key="4">
    <source>
        <dbReference type="ARBA" id="ARBA00023125"/>
    </source>
</evidence>
<dbReference type="InterPro" id="IPR004827">
    <property type="entry name" value="bZIP"/>
</dbReference>
<evidence type="ECO:0000256" key="2">
    <source>
        <dbReference type="ARBA" id="ARBA00007163"/>
    </source>
</evidence>
<dbReference type="PANTHER" id="PTHR47416:SF8">
    <property type="entry name" value="BASIC-LEUCINE ZIPPER TRANSCRIPTION FACTOR E-RELATED"/>
    <property type="match status" value="1"/>
</dbReference>
<dbReference type="STRING" id="1884261.A0A5C3R2M6"/>
<sequence>MQLQMSELISSDLLSPIGSHPDLFFDQPESPIPLSPLQFPELFLKSTQTTTMDNQLCLPTHQLFGLPNPTPTPTIKIPAQVNSPQVQEMDQDMEAPMALMDESFDSPSKREGSPSGVPATKKVRGERISSKDFIPPDVSGLTKREARLVKNRAAAFLSRQRKREEFETMEIRVGELEEENARLLALTQGSMANANTSAEPHSQGSTSPALSEIEQLRAQLAAAQERERQLCATIAAVSTSTAAVAPAVARAIKAEETPIVLPPAPPAPPSLISRSSFPSPSSAIKSGTGLGLMVLLCALPNILSMTNHHQHSNQHSMPTSSFSSAFESALPLSPTSGFDMNSFIAQDHDWSRGNIMDLDLDDQHHDLFMDLPSSTTAFTPADAAPASAQSPQSAASKASASPQKLHISNSQLPGPLNNIQGLDISFDAVPGEDGKITVRILPPGQANGSTGDSSSRASSVVASSPSPWTADSAPTSGPITTFPEFVSSPASVPNSSHGLKDPFLGVGDNLDSVMGGDYYGLGKWNQGYDAQGDVGDDLGSVFEMGSDCGASLDSWGASSAGAGGKRRVRVTLKSLPSDETGEGGEWELQFC</sequence>
<comment type="similarity">
    <text evidence="2">Belongs to the bZIP family.</text>
</comment>
<dbReference type="EMBL" id="ML178814">
    <property type="protein sequence ID" value="TFL07161.1"/>
    <property type="molecule type" value="Genomic_DNA"/>
</dbReference>
<dbReference type="SMART" id="SM00338">
    <property type="entry name" value="BRLZ"/>
    <property type="match status" value="1"/>
</dbReference>
<dbReference type="GO" id="GO:0003677">
    <property type="term" value="F:DNA binding"/>
    <property type="evidence" value="ECO:0007669"/>
    <property type="project" value="UniProtKB-KW"/>
</dbReference>
<feature type="coiled-coil region" evidence="7">
    <location>
        <begin position="159"/>
        <end position="186"/>
    </location>
</feature>
<keyword evidence="3" id="KW-0805">Transcription regulation</keyword>
<name>A0A5C3R2M6_9AGAR</name>
<feature type="region of interest" description="Disordered" evidence="8">
    <location>
        <begin position="437"/>
        <end position="480"/>
    </location>
</feature>
<evidence type="ECO:0000256" key="3">
    <source>
        <dbReference type="ARBA" id="ARBA00023015"/>
    </source>
</evidence>
<dbReference type="Proteomes" id="UP000305067">
    <property type="component" value="Unassembled WGS sequence"/>
</dbReference>
<organism evidence="10 11">
    <name type="scientific">Pterulicium gracile</name>
    <dbReference type="NCBI Taxonomy" id="1884261"/>
    <lineage>
        <taxon>Eukaryota</taxon>
        <taxon>Fungi</taxon>
        <taxon>Dikarya</taxon>
        <taxon>Basidiomycota</taxon>
        <taxon>Agaricomycotina</taxon>
        <taxon>Agaricomycetes</taxon>
        <taxon>Agaricomycetidae</taxon>
        <taxon>Agaricales</taxon>
        <taxon>Pleurotineae</taxon>
        <taxon>Pterulaceae</taxon>
        <taxon>Pterulicium</taxon>
    </lineage>
</organism>
<gene>
    <name evidence="10" type="ORF">BDV98DRAFT_12803</name>
</gene>
<evidence type="ECO:0000256" key="7">
    <source>
        <dbReference type="SAM" id="Coils"/>
    </source>
</evidence>
<keyword evidence="7" id="KW-0175">Coiled coil</keyword>
<dbReference type="SUPFAM" id="SSF57959">
    <property type="entry name" value="Leucine zipper domain"/>
    <property type="match status" value="1"/>
</dbReference>
<feature type="region of interest" description="Disordered" evidence="8">
    <location>
        <begin position="103"/>
        <end position="124"/>
    </location>
</feature>
<dbReference type="PROSITE" id="PS50217">
    <property type="entry name" value="BZIP"/>
    <property type="match status" value="1"/>
</dbReference>
<dbReference type="Gene3D" id="1.20.5.170">
    <property type="match status" value="1"/>
</dbReference>
<feature type="compositionally biased region" description="Low complexity" evidence="8">
    <location>
        <begin position="453"/>
        <end position="467"/>
    </location>
</feature>
<proteinExistence type="inferred from homology"/>
<evidence type="ECO:0000256" key="5">
    <source>
        <dbReference type="ARBA" id="ARBA00023163"/>
    </source>
</evidence>
<keyword evidence="11" id="KW-1185">Reference proteome</keyword>
<accession>A0A5C3R2M6</accession>
<dbReference type="CDD" id="cd14812">
    <property type="entry name" value="bZIP_u3"/>
    <property type="match status" value="1"/>
</dbReference>
<dbReference type="PANTHER" id="PTHR47416">
    <property type="entry name" value="BASIC-LEUCINE ZIPPER TRANSCRIPTION FACTOR F-RELATED"/>
    <property type="match status" value="1"/>
</dbReference>
<protein>
    <recommendedName>
        <fullName evidence="9">BZIP domain-containing protein</fullName>
    </recommendedName>
</protein>
<evidence type="ECO:0000259" key="9">
    <source>
        <dbReference type="PROSITE" id="PS50217"/>
    </source>
</evidence>
<evidence type="ECO:0000313" key="11">
    <source>
        <dbReference type="Proteomes" id="UP000305067"/>
    </source>
</evidence>
<dbReference type="OrthoDB" id="674948at2759"/>
<dbReference type="AlphaFoldDB" id="A0A5C3R2M6"/>
<dbReference type="GO" id="GO:0003700">
    <property type="term" value="F:DNA-binding transcription factor activity"/>
    <property type="evidence" value="ECO:0007669"/>
    <property type="project" value="InterPro"/>
</dbReference>
<keyword evidence="4" id="KW-0238">DNA-binding</keyword>
<evidence type="ECO:0000256" key="1">
    <source>
        <dbReference type="ARBA" id="ARBA00004123"/>
    </source>
</evidence>
<feature type="region of interest" description="Disordered" evidence="8">
    <location>
        <begin position="379"/>
        <end position="413"/>
    </location>
</feature>
<keyword evidence="6" id="KW-0539">Nucleus</keyword>
<feature type="compositionally biased region" description="Low complexity" evidence="8">
    <location>
        <begin position="379"/>
        <end position="403"/>
    </location>
</feature>
<dbReference type="InterPro" id="IPR046347">
    <property type="entry name" value="bZIP_sf"/>
</dbReference>
<evidence type="ECO:0000256" key="8">
    <source>
        <dbReference type="SAM" id="MobiDB-lite"/>
    </source>
</evidence>
<dbReference type="GO" id="GO:0005634">
    <property type="term" value="C:nucleus"/>
    <property type="evidence" value="ECO:0007669"/>
    <property type="project" value="UniProtKB-SubCell"/>
</dbReference>
<keyword evidence="5" id="KW-0804">Transcription</keyword>
<dbReference type="Pfam" id="PF00170">
    <property type="entry name" value="bZIP_1"/>
    <property type="match status" value="1"/>
</dbReference>
<feature type="domain" description="BZIP" evidence="9">
    <location>
        <begin position="141"/>
        <end position="183"/>
    </location>
</feature>
<comment type="subcellular location">
    <subcellularLocation>
        <location evidence="1">Nucleus</location>
    </subcellularLocation>
</comment>
<evidence type="ECO:0000313" key="10">
    <source>
        <dbReference type="EMBL" id="TFL07161.1"/>
    </source>
</evidence>
<reference evidence="10 11" key="1">
    <citation type="journal article" date="2019" name="Nat. Ecol. Evol.">
        <title>Megaphylogeny resolves global patterns of mushroom evolution.</title>
        <authorList>
            <person name="Varga T."/>
            <person name="Krizsan K."/>
            <person name="Foldi C."/>
            <person name="Dima B."/>
            <person name="Sanchez-Garcia M."/>
            <person name="Sanchez-Ramirez S."/>
            <person name="Szollosi G.J."/>
            <person name="Szarkandi J.G."/>
            <person name="Papp V."/>
            <person name="Albert L."/>
            <person name="Andreopoulos W."/>
            <person name="Angelini C."/>
            <person name="Antonin V."/>
            <person name="Barry K.W."/>
            <person name="Bougher N.L."/>
            <person name="Buchanan P."/>
            <person name="Buyck B."/>
            <person name="Bense V."/>
            <person name="Catcheside P."/>
            <person name="Chovatia M."/>
            <person name="Cooper J."/>
            <person name="Damon W."/>
            <person name="Desjardin D."/>
            <person name="Finy P."/>
            <person name="Geml J."/>
            <person name="Haridas S."/>
            <person name="Hughes K."/>
            <person name="Justo A."/>
            <person name="Karasinski D."/>
            <person name="Kautmanova I."/>
            <person name="Kiss B."/>
            <person name="Kocsube S."/>
            <person name="Kotiranta H."/>
            <person name="LaButti K.M."/>
            <person name="Lechner B.E."/>
            <person name="Liimatainen K."/>
            <person name="Lipzen A."/>
            <person name="Lukacs Z."/>
            <person name="Mihaltcheva S."/>
            <person name="Morgado L.N."/>
            <person name="Niskanen T."/>
            <person name="Noordeloos M.E."/>
            <person name="Ohm R.A."/>
            <person name="Ortiz-Santana B."/>
            <person name="Ovrebo C."/>
            <person name="Racz N."/>
            <person name="Riley R."/>
            <person name="Savchenko A."/>
            <person name="Shiryaev A."/>
            <person name="Soop K."/>
            <person name="Spirin V."/>
            <person name="Szebenyi C."/>
            <person name="Tomsovsky M."/>
            <person name="Tulloss R.E."/>
            <person name="Uehling J."/>
            <person name="Grigoriev I.V."/>
            <person name="Vagvolgyi C."/>
            <person name="Papp T."/>
            <person name="Martin F.M."/>
            <person name="Miettinen O."/>
            <person name="Hibbett D.S."/>
            <person name="Nagy L.G."/>
        </authorList>
    </citation>
    <scope>NUCLEOTIDE SEQUENCE [LARGE SCALE GENOMIC DNA]</scope>
    <source>
        <strain evidence="10 11">CBS 309.79</strain>
    </source>
</reference>